<feature type="transmembrane region" description="Helical" evidence="7">
    <location>
        <begin position="274"/>
        <end position="294"/>
    </location>
</feature>
<feature type="transmembrane region" description="Helical" evidence="7">
    <location>
        <begin position="112"/>
        <end position="131"/>
    </location>
</feature>
<evidence type="ECO:0000256" key="6">
    <source>
        <dbReference type="ARBA" id="ARBA00023136"/>
    </source>
</evidence>
<comment type="subcellular location">
    <subcellularLocation>
        <location evidence="1">Cell membrane</location>
        <topology evidence="1">Multi-pass membrane protein</topology>
    </subcellularLocation>
</comment>
<keyword evidence="6 7" id="KW-0472">Membrane</keyword>
<feature type="transmembrane region" description="Helical" evidence="7">
    <location>
        <begin position="185"/>
        <end position="206"/>
    </location>
</feature>
<dbReference type="PANTHER" id="PTHR43299">
    <property type="entry name" value="UPF0718 PROTEIN YRAQ"/>
    <property type="match status" value="1"/>
</dbReference>
<evidence type="ECO:0000313" key="8">
    <source>
        <dbReference type="EMBL" id="RCK79586.1"/>
    </source>
</evidence>
<evidence type="ECO:0000256" key="2">
    <source>
        <dbReference type="ARBA" id="ARBA00006386"/>
    </source>
</evidence>
<dbReference type="Pfam" id="PF03773">
    <property type="entry name" value="ArsP_1"/>
    <property type="match status" value="1"/>
</dbReference>
<feature type="transmembrane region" description="Helical" evidence="7">
    <location>
        <begin position="314"/>
        <end position="333"/>
    </location>
</feature>
<feature type="transmembrane region" description="Helical" evidence="7">
    <location>
        <begin position="233"/>
        <end position="254"/>
    </location>
</feature>
<evidence type="ECO:0000313" key="9">
    <source>
        <dbReference type="Proteomes" id="UP000252355"/>
    </source>
</evidence>
<proteinExistence type="inferred from homology"/>
<keyword evidence="3" id="KW-1003">Cell membrane</keyword>
<dbReference type="GO" id="GO:0005886">
    <property type="term" value="C:plasma membrane"/>
    <property type="evidence" value="ECO:0007669"/>
    <property type="project" value="UniProtKB-SubCell"/>
</dbReference>
<keyword evidence="5 7" id="KW-1133">Transmembrane helix</keyword>
<feature type="transmembrane region" description="Helical" evidence="7">
    <location>
        <begin position="373"/>
        <end position="393"/>
    </location>
</feature>
<sequence>MVPVHQTMNLQAWLAPVLGPAVASVLAPGLEEVARFLGTHLISGMIPAFFIAGAISVFLDKQRITRLMGPRANPFVSYPVAAFTGGILTVCSCGVIPIFAGIMNQGAGVGPAFTFLLAAPAINLIALTYTYSLIGLRFMVGRAILVAVAAMTVGFGMKLLFRDGPMSTDGPPEAVLADDDDARPVWPTILLFGLLVLVMLTGTGTFDEWFRPQGFAAHSAYLSSRDIRALDFLLAKSLIILTEVLLIAGTLWQWFSWTEARQWLRKSVDLFVSIFPKILLGLFLSGVLATLIPLSDPRLMALFDSNSPLANFSAAFIGALMYFGTIIGVNVVSTLMRFGMHPGPAMTLMLAGPAVSLPSVLAVIPLVGRAKALAFFGLVVIVSALCGWLYGIIF</sequence>
<gene>
    <name evidence="8" type="ORF">OZSIB_4340</name>
</gene>
<evidence type="ECO:0000256" key="7">
    <source>
        <dbReference type="SAM" id="Phobius"/>
    </source>
</evidence>
<evidence type="ECO:0000256" key="4">
    <source>
        <dbReference type="ARBA" id="ARBA00022692"/>
    </source>
</evidence>
<keyword evidence="4 7" id="KW-0812">Transmembrane</keyword>
<feature type="transmembrane region" description="Helical" evidence="7">
    <location>
        <begin position="80"/>
        <end position="100"/>
    </location>
</feature>
<feature type="transmembrane region" description="Helical" evidence="7">
    <location>
        <begin position="143"/>
        <end position="161"/>
    </location>
</feature>
<evidence type="ECO:0000256" key="5">
    <source>
        <dbReference type="ARBA" id="ARBA00022989"/>
    </source>
</evidence>
<feature type="transmembrane region" description="Helical" evidence="7">
    <location>
        <begin position="39"/>
        <end position="59"/>
    </location>
</feature>
<comment type="caution">
    <text evidence="8">The sequence shown here is derived from an EMBL/GenBank/DDBJ whole genome shotgun (WGS) entry which is preliminary data.</text>
</comment>
<accession>A0A367ZNH7</accession>
<evidence type="ECO:0000256" key="3">
    <source>
        <dbReference type="ARBA" id="ARBA00022475"/>
    </source>
</evidence>
<dbReference type="PANTHER" id="PTHR43299:SF1">
    <property type="entry name" value="UPF0718 PROTEIN YRAQ"/>
    <property type="match status" value="1"/>
</dbReference>
<feature type="transmembrane region" description="Helical" evidence="7">
    <location>
        <begin position="345"/>
        <end position="366"/>
    </location>
</feature>
<evidence type="ECO:0000256" key="1">
    <source>
        <dbReference type="ARBA" id="ARBA00004651"/>
    </source>
</evidence>
<protein>
    <submittedName>
        <fullName evidence="8">Transporter</fullName>
    </submittedName>
</protein>
<dbReference type="AlphaFoldDB" id="A0A367ZNH7"/>
<name>A0A367ZNH7_9BACT</name>
<dbReference type="EMBL" id="QOQW01000012">
    <property type="protein sequence ID" value="RCK79586.1"/>
    <property type="molecule type" value="Genomic_DNA"/>
</dbReference>
<dbReference type="Proteomes" id="UP000252355">
    <property type="component" value="Unassembled WGS sequence"/>
</dbReference>
<dbReference type="InterPro" id="IPR005524">
    <property type="entry name" value="DUF318"/>
</dbReference>
<organism evidence="8 9">
    <name type="scientific">Candidatus Ozemobacter sibiricus</name>
    <dbReference type="NCBI Taxonomy" id="2268124"/>
    <lineage>
        <taxon>Bacteria</taxon>
        <taxon>Candidatus Ozemobacteria</taxon>
        <taxon>Candidatus Ozemobacterales</taxon>
        <taxon>Candidatus Ozemobacteraceae</taxon>
        <taxon>Candidatus Ozemobacter</taxon>
    </lineage>
</organism>
<reference evidence="8 9" key="1">
    <citation type="submission" date="2018-05" db="EMBL/GenBank/DDBJ databases">
        <title>A metagenomic window into the 2 km-deep terrestrial subsurface aquifer revealed taxonomically and functionally diverse microbial community comprising novel uncultured bacterial lineages.</title>
        <authorList>
            <person name="Kadnikov V.V."/>
            <person name="Mardanov A.V."/>
            <person name="Beletsky A.V."/>
            <person name="Banks D."/>
            <person name="Pimenov N.V."/>
            <person name="Frank Y.A."/>
            <person name="Karnachuk O.V."/>
            <person name="Ravin N.V."/>
        </authorList>
    </citation>
    <scope>NUCLEOTIDE SEQUENCE [LARGE SCALE GENOMIC DNA]</scope>
    <source>
        <strain evidence="8">BY5</strain>
    </source>
</reference>
<comment type="similarity">
    <text evidence="2">Belongs to the UPF0718 family.</text>
</comment>